<dbReference type="Proteomes" id="UP001055247">
    <property type="component" value="Unassembled WGS sequence"/>
</dbReference>
<reference evidence="1" key="2">
    <citation type="submission" date="2021-08" db="EMBL/GenBank/DDBJ databases">
        <authorList>
            <person name="Tani A."/>
            <person name="Ola A."/>
            <person name="Ogura Y."/>
            <person name="Katsura K."/>
            <person name="Hayashi T."/>
        </authorList>
    </citation>
    <scope>NUCLEOTIDE SEQUENCE</scope>
    <source>
        <strain evidence="1">DSM 16372</strain>
    </source>
</reference>
<dbReference type="EMBL" id="BPQO01000012">
    <property type="protein sequence ID" value="GJD89502.1"/>
    <property type="molecule type" value="Genomic_DNA"/>
</dbReference>
<dbReference type="InterPro" id="IPR011660">
    <property type="entry name" value="VapB-like"/>
</dbReference>
<evidence type="ECO:0000313" key="1">
    <source>
        <dbReference type="EMBL" id="GJD89502.1"/>
    </source>
</evidence>
<sequence>MPPDICDEEANRSADKLALTATVSKTESVRGALVHDLWREEQCVFLAERLQPLLDEIAAAPKTGHEADKAFYDDLSGDP</sequence>
<organism evidence="1 2">
    <name type="scientific">Methylobacterium hispanicum</name>
    <dbReference type="NCBI Taxonomy" id="270350"/>
    <lineage>
        <taxon>Bacteria</taxon>
        <taxon>Pseudomonadati</taxon>
        <taxon>Pseudomonadota</taxon>
        <taxon>Alphaproteobacteria</taxon>
        <taxon>Hyphomicrobiales</taxon>
        <taxon>Methylobacteriaceae</taxon>
        <taxon>Methylobacterium</taxon>
    </lineage>
</organism>
<evidence type="ECO:0000313" key="2">
    <source>
        <dbReference type="Proteomes" id="UP001055247"/>
    </source>
</evidence>
<protein>
    <recommendedName>
        <fullName evidence="3">Transcription factor</fullName>
    </recommendedName>
</protein>
<comment type="caution">
    <text evidence="1">The sequence shown here is derived from an EMBL/GenBank/DDBJ whole genome shotgun (WGS) entry which is preliminary data.</text>
</comment>
<keyword evidence="2" id="KW-1185">Reference proteome</keyword>
<gene>
    <name evidence="1" type="ORF">BHAOGJBA_3030</name>
</gene>
<proteinExistence type="predicted"/>
<dbReference type="AlphaFoldDB" id="A0AAV4ZMU1"/>
<dbReference type="RefSeq" id="WP_066924418.1">
    <property type="nucleotide sequence ID" value="NZ_BPQO01000012.1"/>
</dbReference>
<reference evidence="1" key="1">
    <citation type="journal article" date="2016" name="Front. Microbiol.">
        <title>Genome Sequence of the Piezophilic, Mesophilic Sulfate-Reducing Bacterium Desulfovibrio indicus J2T.</title>
        <authorList>
            <person name="Cao J."/>
            <person name="Maignien L."/>
            <person name="Shao Z."/>
            <person name="Alain K."/>
            <person name="Jebbar M."/>
        </authorList>
    </citation>
    <scope>NUCLEOTIDE SEQUENCE</scope>
    <source>
        <strain evidence="1">DSM 16372</strain>
    </source>
</reference>
<evidence type="ECO:0008006" key="3">
    <source>
        <dbReference type="Google" id="ProtNLM"/>
    </source>
</evidence>
<name>A0AAV4ZMU1_9HYPH</name>
<dbReference type="Pfam" id="PF07704">
    <property type="entry name" value="PSK_trans_fac"/>
    <property type="match status" value="1"/>
</dbReference>
<accession>A0AAV4ZMU1</accession>